<evidence type="ECO:0000313" key="2">
    <source>
        <dbReference type="Proteomes" id="UP000441399"/>
    </source>
</evidence>
<organism evidence="1 2">
    <name type="scientific">BD1-7 clade bacterium</name>
    <dbReference type="NCBI Taxonomy" id="2029982"/>
    <lineage>
        <taxon>Bacteria</taxon>
        <taxon>Pseudomonadati</taxon>
        <taxon>Pseudomonadota</taxon>
        <taxon>Gammaproteobacteria</taxon>
        <taxon>Cellvibrionales</taxon>
        <taxon>Spongiibacteraceae</taxon>
        <taxon>BD1-7 clade</taxon>
    </lineage>
</organism>
<keyword evidence="2" id="KW-1185">Reference proteome</keyword>
<reference evidence="1 2" key="1">
    <citation type="submission" date="2019-11" db="EMBL/GenBank/DDBJ databases">
        <authorList>
            <person name="Holert J."/>
        </authorList>
    </citation>
    <scope>NUCLEOTIDE SEQUENCE [LARGE SCALE GENOMIC DNA]</scope>
    <source>
        <strain evidence="1">SB11_3</strain>
    </source>
</reference>
<proteinExistence type="predicted"/>
<dbReference type="EMBL" id="CACSIO010000056">
    <property type="protein sequence ID" value="CAA0123617.1"/>
    <property type="molecule type" value="Genomic_DNA"/>
</dbReference>
<dbReference type="Proteomes" id="UP000441399">
    <property type="component" value="Unassembled WGS sequence"/>
</dbReference>
<evidence type="ECO:0000313" key="1">
    <source>
        <dbReference type="EMBL" id="CAA0123617.1"/>
    </source>
</evidence>
<protein>
    <submittedName>
        <fullName evidence="1">Uncharacterized protein</fullName>
    </submittedName>
</protein>
<sequence>MKVGALRRGVGDMLIDGHLLAKITELSQRQDPLIVLVVHESGNRDSATKPIHNNQRAAIRRAAGNPNSLFFPIAYGNKNSFNQSIRGDMPTDRTFDELFHGFYLFSRGQSNTRQKYELNDRFVDYDAHAYQLSANSGDLNVLLMGTFSDACVAQQLGHLHDYAIGHRLELTVYSCRDVLHFDESETTSEYPQWLNGMIYSLKYRNGSVTPFHSGKPGTRDTTCQIPDINIQFYKQL</sequence>
<gene>
    <name evidence="1" type="ORF">OPDIPICF_02832</name>
</gene>
<dbReference type="AlphaFoldDB" id="A0A5S9QWL8"/>
<accession>A0A5S9QWL8</accession>
<name>A0A5S9QWL8_9GAMM</name>